<dbReference type="Gene3D" id="3.30.70.141">
    <property type="entry name" value="Nucleoside diphosphate kinase-like domain"/>
    <property type="match status" value="1"/>
</dbReference>
<evidence type="ECO:0000313" key="2">
    <source>
        <dbReference type="Proteomes" id="UP000614915"/>
    </source>
</evidence>
<evidence type="ECO:0000313" key="1">
    <source>
        <dbReference type="EMBL" id="MBG6064464.1"/>
    </source>
</evidence>
<protein>
    <recommendedName>
        <fullName evidence="3">Nucleoside diphosphate kinase-like domain-containing protein</fullName>
    </recommendedName>
</protein>
<dbReference type="InterPro" id="IPR036850">
    <property type="entry name" value="NDK-like_dom_sf"/>
</dbReference>
<organism evidence="1 2">
    <name type="scientific">Micromonospora ureilytica</name>
    <dbReference type="NCBI Taxonomy" id="709868"/>
    <lineage>
        <taxon>Bacteria</taxon>
        <taxon>Bacillati</taxon>
        <taxon>Actinomycetota</taxon>
        <taxon>Actinomycetes</taxon>
        <taxon>Micromonosporales</taxon>
        <taxon>Micromonosporaceae</taxon>
        <taxon>Micromonospora</taxon>
    </lineage>
</organism>
<gene>
    <name evidence="1" type="ORF">IW248_000751</name>
</gene>
<evidence type="ECO:0008006" key="3">
    <source>
        <dbReference type="Google" id="ProtNLM"/>
    </source>
</evidence>
<accession>A0ABS0JBY7</accession>
<dbReference type="SUPFAM" id="SSF54919">
    <property type="entry name" value="Nucleoside diphosphate kinase, NDK"/>
    <property type="match status" value="1"/>
</dbReference>
<reference evidence="1 2" key="1">
    <citation type="submission" date="2020-11" db="EMBL/GenBank/DDBJ databases">
        <title>Sequencing the genomes of 1000 actinobacteria strains.</title>
        <authorList>
            <person name="Klenk H.-P."/>
        </authorList>
    </citation>
    <scope>NUCLEOTIDE SEQUENCE [LARGE SCALE GENOMIC DNA]</scope>
    <source>
        <strain evidence="1 2">DSM 101692</strain>
    </source>
</reference>
<dbReference type="EMBL" id="JADOTX010000001">
    <property type="protein sequence ID" value="MBG6064464.1"/>
    <property type="molecule type" value="Genomic_DNA"/>
</dbReference>
<sequence>MAQTASVEGTQDFWRVFTTDTVKVELYQQEQYLAQGLDAAQRALGSDYAAILQGLAVLVIQADVIAARKVELCMQYARDHDFEPIVAVPFVMEPQMTAATWRFQFDMATDDSLELCDLYCAKSESLLVILADRSRDRTIPASLRLAELKGPSAPERRTERNLRTVLGAPNQIVCAVHCSDEPLDILRETAILLPDRLLDLFVEIADVVDRGIRPDIDEKIAAVYRSTPRHDMDVDHAVARLLSRLPQHGADPREGDAIERLRANLPAWQRRERLLSWPMFTQDLRSVGIDPHSWDALLVGSEYVEYDRVGGTKTLAYSGHAEWEADRGRLLAP</sequence>
<keyword evidence="2" id="KW-1185">Reference proteome</keyword>
<proteinExistence type="predicted"/>
<dbReference type="RefSeq" id="WP_196925654.1">
    <property type="nucleotide sequence ID" value="NZ_CP108567.1"/>
</dbReference>
<comment type="caution">
    <text evidence="1">The sequence shown here is derived from an EMBL/GenBank/DDBJ whole genome shotgun (WGS) entry which is preliminary data.</text>
</comment>
<dbReference type="Proteomes" id="UP000614915">
    <property type="component" value="Unassembled WGS sequence"/>
</dbReference>
<name>A0ABS0JBY7_9ACTN</name>